<dbReference type="Pfam" id="PF01901">
    <property type="entry name" value="O_anti_polymase"/>
    <property type="match status" value="2"/>
</dbReference>
<feature type="transmembrane region" description="Helical" evidence="1">
    <location>
        <begin position="15"/>
        <end position="35"/>
    </location>
</feature>
<organism evidence="2 3">
    <name type="scientific">Robertmurraya kyonggiensis</name>
    <dbReference type="NCBI Taxonomy" id="1037680"/>
    <lineage>
        <taxon>Bacteria</taxon>
        <taxon>Bacillati</taxon>
        <taxon>Bacillota</taxon>
        <taxon>Bacilli</taxon>
        <taxon>Bacillales</taxon>
        <taxon>Bacillaceae</taxon>
        <taxon>Robertmurraya</taxon>
    </lineage>
</organism>
<dbReference type="InterPro" id="IPR002760">
    <property type="entry name" value="O_anti_polymase"/>
</dbReference>
<dbReference type="NCBIfam" id="TIGR04370">
    <property type="entry name" value="glyco_rpt_poly"/>
    <property type="match status" value="1"/>
</dbReference>
<feature type="transmembrane region" description="Helical" evidence="1">
    <location>
        <begin position="370"/>
        <end position="387"/>
    </location>
</feature>
<evidence type="ECO:0000313" key="3">
    <source>
        <dbReference type="Proteomes" id="UP000307756"/>
    </source>
</evidence>
<reference evidence="2 3" key="1">
    <citation type="journal article" date="2011" name="J. Microbiol.">
        <title>Bacillus kyonggiensis sp. nov., isolated from soil of a lettuce field.</title>
        <authorList>
            <person name="Dong K."/>
            <person name="Lee S."/>
        </authorList>
    </citation>
    <scope>NUCLEOTIDE SEQUENCE [LARGE SCALE GENOMIC DNA]</scope>
    <source>
        <strain evidence="2 3">NB22</strain>
    </source>
</reference>
<dbReference type="OrthoDB" id="2725893at2"/>
<dbReference type="Proteomes" id="UP000307756">
    <property type="component" value="Unassembled WGS sequence"/>
</dbReference>
<sequence>MNTSKQTKFLNSDFFAPYIFFPFVFLIYFLAGYLFNFGRTHIFYLNQNNIPVLIVGFVAYFIGVLVFTKLNWSVPRLNLKFINNRMVVFIYLLGIIGLISFLIMIFTGQIGIADESVRRHLDPRLNFLSSFLWFSVLVLFFYNIVNGKLTKRSFIINLAILGVVFVLFILSGYRTPLIIMVLTSLLCFHYIYKRIPLKWIMVLFILMSVTLSVFGYLRTVTEDKTEEFNQEAEVNLDEEDKEHVKEVKKTPEFVLAITAEFVNGRIVLSRILEYTEEHGYMNGEVHKSIFSTILPGEQISPRMHITNMVNSLTKDNGVPVTREGRTTVPTIVGQFYADGGYILLAIGLFIVGAILAILYNDVKKYGFKSYSSIVYSFFTTIFVLGIHTGILDLLFLLMLAFLLFTLIIYKPKTRN</sequence>
<evidence type="ECO:0000256" key="1">
    <source>
        <dbReference type="SAM" id="Phobius"/>
    </source>
</evidence>
<feature type="transmembrane region" description="Helical" evidence="1">
    <location>
        <begin position="50"/>
        <end position="67"/>
    </location>
</feature>
<feature type="transmembrane region" description="Helical" evidence="1">
    <location>
        <begin position="124"/>
        <end position="142"/>
    </location>
</feature>
<feature type="transmembrane region" description="Helical" evidence="1">
    <location>
        <begin position="154"/>
        <end position="170"/>
    </location>
</feature>
<name>A0A4U1D7H3_9BACI</name>
<feature type="transmembrane region" description="Helical" evidence="1">
    <location>
        <begin position="339"/>
        <end position="358"/>
    </location>
</feature>
<gene>
    <name evidence="2" type="ORF">FA727_13185</name>
</gene>
<comment type="caution">
    <text evidence="2">The sequence shown here is derived from an EMBL/GenBank/DDBJ whole genome shotgun (WGS) entry which is preliminary data.</text>
</comment>
<proteinExistence type="predicted"/>
<dbReference type="AlphaFoldDB" id="A0A4U1D7H3"/>
<feature type="transmembrane region" description="Helical" evidence="1">
    <location>
        <begin position="88"/>
        <end position="112"/>
    </location>
</feature>
<keyword evidence="1" id="KW-0812">Transmembrane</keyword>
<evidence type="ECO:0000313" key="2">
    <source>
        <dbReference type="EMBL" id="TKC17006.1"/>
    </source>
</evidence>
<protein>
    <submittedName>
        <fullName evidence="2">Oligosaccharide repeat unit polymerase</fullName>
    </submittedName>
</protein>
<keyword evidence="1" id="KW-1133">Transmembrane helix</keyword>
<feature type="transmembrane region" description="Helical" evidence="1">
    <location>
        <begin position="199"/>
        <end position="217"/>
    </location>
</feature>
<keyword evidence="1" id="KW-0472">Membrane</keyword>
<keyword evidence="3" id="KW-1185">Reference proteome</keyword>
<dbReference type="RefSeq" id="WP_136831490.1">
    <property type="nucleotide sequence ID" value="NZ_SWBM01000002.1"/>
</dbReference>
<feature type="transmembrane region" description="Helical" evidence="1">
    <location>
        <begin position="176"/>
        <end position="192"/>
    </location>
</feature>
<dbReference type="EMBL" id="SWBM01000002">
    <property type="protein sequence ID" value="TKC17006.1"/>
    <property type="molecule type" value="Genomic_DNA"/>
</dbReference>
<feature type="transmembrane region" description="Helical" evidence="1">
    <location>
        <begin position="393"/>
        <end position="409"/>
    </location>
</feature>
<accession>A0A4U1D7H3</accession>